<dbReference type="SUPFAM" id="SSF53681">
    <property type="entry name" value="Aspartate/glutamate racemase"/>
    <property type="match status" value="2"/>
</dbReference>
<dbReference type="EMBL" id="AP018694">
    <property type="protein sequence ID" value="BBE16512.1"/>
    <property type="molecule type" value="Genomic_DNA"/>
</dbReference>
<dbReference type="GO" id="GO:0047661">
    <property type="term" value="F:amino-acid racemase activity"/>
    <property type="evidence" value="ECO:0007669"/>
    <property type="project" value="InterPro"/>
</dbReference>
<keyword evidence="2" id="KW-0413">Isomerase</keyword>
<reference evidence="3" key="1">
    <citation type="journal article" date="2020" name="Int. J. Syst. Evol. Microbiol.">
        <title>Aquipluma nitroreducens gen. nov. sp. nov., a novel facultatively anaerobic bacterium isolated from a freshwater lake.</title>
        <authorList>
            <person name="Watanabe M."/>
            <person name="Kojima H."/>
            <person name="Fukui M."/>
        </authorList>
    </citation>
    <scope>NUCLEOTIDE SEQUENCE</scope>
    <source>
        <strain evidence="3">MeG22</strain>
    </source>
</reference>
<dbReference type="RefSeq" id="WP_318349579.1">
    <property type="nucleotide sequence ID" value="NZ_AP018694.1"/>
</dbReference>
<evidence type="ECO:0000313" key="4">
    <source>
        <dbReference type="Proteomes" id="UP001193389"/>
    </source>
</evidence>
<organism evidence="3 4">
    <name type="scientific">Aquipluma nitroreducens</name>
    <dbReference type="NCBI Taxonomy" id="2010828"/>
    <lineage>
        <taxon>Bacteria</taxon>
        <taxon>Pseudomonadati</taxon>
        <taxon>Bacteroidota</taxon>
        <taxon>Bacteroidia</taxon>
        <taxon>Marinilabiliales</taxon>
        <taxon>Prolixibacteraceae</taxon>
        <taxon>Aquipluma</taxon>
    </lineage>
</organism>
<dbReference type="InterPro" id="IPR001920">
    <property type="entry name" value="Asp/Glu_race"/>
</dbReference>
<gene>
    <name evidence="3" type="ORF">AQPE_0651</name>
</gene>
<dbReference type="KEGG" id="anf:AQPE_0651"/>
<evidence type="ECO:0000256" key="2">
    <source>
        <dbReference type="ARBA" id="ARBA00023235"/>
    </source>
</evidence>
<dbReference type="NCBIfam" id="TIGR00035">
    <property type="entry name" value="asp_race"/>
    <property type="match status" value="1"/>
</dbReference>
<accession>A0A5K7S4P7</accession>
<name>A0A5K7S4P7_9BACT</name>
<proteinExistence type="inferred from homology"/>
<dbReference type="Proteomes" id="UP001193389">
    <property type="component" value="Chromosome"/>
</dbReference>
<protein>
    <submittedName>
        <fullName evidence="3">Aspartate racemase</fullName>
    </submittedName>
</protein>
<evidence type="ECO:0000313" key="3">
    <source>
        <dbReference type="EMBL" id="BBE16512.1"/>
    </source>
</evidence>
<dbReference type="InterPro" id="IPR033134">
    <property type="entry name" value="Asp/Glu_racemase_AS_2"/>
</dbReference>
<comment type="similarity">
    <text evidence="1">Belongs to the aspartate/glutamate racemases family.</text>
</comment>
<dbReference type="Pfam" id="PF01177">
    <property type="entry name" value="Asp_Glu_race"/>
    <property type="match status" value="1"/>
</dbReference>
<dbReference type="Gene3D" id="3.40.50.1860">
    <property type="match status" value="2"/>
</dbReference>
<dbReference type="PANTHER" id="PTHR21198">
    <property type="entry name" value="GLUTAMATE RACEMASE"/>
    <property type="match status" value="1"/>
</dbReference>
<evidence type="ECO:0000256" key="1">
    <source>
        <dbReference type="ARBA" id="ARBA00007847"/>
    </source>
</evidence>
<sequence>MKRIGIIGGLGPEATVDYYKEIINAFKNGNGDLDYPEIIIYSVNMAHFIGLMREKKYEQATAYISEKIEGLKQAGADFAALSANTPHQLFDQLRERSGIPLISIVEATCNEAKSKELKRAGLFGTEFTMNASFFPDVFKKKGIEVIMPGEEDKELINYKLFSEIELGIFKDETRELLIGIIEKMVREQHIDSLILGCTEFPLILTAETYAGIPILNTTKIHVESIAKYCRESQ</sequence>
<dbReference type="AlphaFoldDB" id="A0A5K7S4P7"/>
<dbReference type="InterPro" id="IPR015942">
    <property type="entry name" value="Asp/Glu/hydantoin_racemase"/>
</dbReference>
<keyword evidence="4" id="KW-1185">Reference proteome</keyword>
<dbReference type="InterPro" id="IPR004380">
    <property type="entry name" value="Asp_race"/>
</dbReference>
<dbReference type="PROSITE" id="PS00924">
    <property type="entry name" value="ASP_GLU_RACEMASE_2"/>
    <property type="match status" value="1"/>
</dbReference>
<dbReference type="PANTHER" id="PTHR21198:SF7">
    <property type="entry name" value="ASPARTATE-GLUTAMATE RACEMASE FAMILY"/>
    <property type="match status" value="1"/>
</dbReference>